<dbReference type="GO" id="GO:0016798">
    <property type="term" value="F:hydrolase activity, acting on glycosyl bonds"/>
    <property type="evidence" value="ECO:0007669"/>
    <property type="project" value="UniProtKB-KW"/>
</dbReference>
<dbReference type="PROSITE" id="PS51154">
    <property type="entry name" value="MACRO"/>
    <property type="match status" value="1"/>
</dbReference>
<proteinExistence type="predicted"/>
<dbReference type="SMART" id="SM00506">
    <property type="entry name" value="A1pp"/>
    <property type="match status" value="1"/>
</dbReference>
<dbReference type="InterPro" id="IPR002589">
    <property type="entry name" value="Macro_dom"/>
</dbReference>
<keyword evidence="5" id="KW-0326">Glycosidase</keyword>
<dbReference type="PANTHER" id="PTHR11106:SF121">
    <property type="entry name" value="ADP-RIBOSE 1''-PHOSPHATE PHOSPHATASE"/>
    <property type="match status" value="1"/>
</dbReference>
<evidence type="ECO:0000256" key="4">
    <source>
        <dbReference type="ARBA" id="ARBA00022833"/>
    </source>
</evidence>
<evidence type="ECO:0000313" key="7">
    <source>
        <dbReference type="EMBL" id="ATZ81107.1"/>
    </source>
</evidence>
<dbReference type="Gene3D" id="3.40.220.10">
    <property type="entry name" value="Leucine Aminopeptidase, subunit E, domain 1"/>
    <property type="match status" value="1"/>
</dbReference>
<evidence type="ECO:0000256" key="5">
    <source>
        <dbReference type="ARBA" id="ARBA00023295"/>
    </source>
</evidence>
<keyword evidence="8" id="KW-1185">Reference proteome</keyword>
<dbReference type="InterPro" id="IPR043472">
    <property type="entry name" value="Macro_dom-like"/>
</dbReference>
<dbReference type="PANTHER" id="PTHR11106">
    <property type="entry name" value="GANGLIOSIDE INDUCED DIFFERENTIATION ASSOCIATED PROTEIN 2-RELATED"/>
    <property type="match status" value="1"/>
</dbReference>
<dbReference type="SUPFAM" id="SSF52949">
    <property type="entry name" value="Macro domain-like"/>
    <property type="match status" value="1"/>
</dbReference>
<keyword evidence="2" id="KW-0479">Metal-binding</keyword>
<dbReference type="GO" id="GO:0046872">
    <property type="term" value="F:metal ion binding"/>
    <property type="evidence" value="ECO:0007669"/>
    <property type="project" value="UniProtKB-KW"/>
</dbReference>
<sequence length="242" mass="27641">MNILIYENLINDCIKELSNENIFCEKPRKMLNSLIVKTPQVSNNVCDKMDYILKYESLNNKYISINDICKYVQITKTSKIMLHIGDITKLQIESIVNAGNENMLGCFVPDHKCVDNVIHCAAGPRLRNECIQIMKTRNNIINPGGAILTSAYSLPSTYIIHTVGPIILNKQPTNDQENELRNCYLNVLELCKINNIHQTAFTNISTGLFGMQSRYECCYILVTTKYALQYGCYFLCVYKNKL</sequence>
<protein>
    <recommendedName>
        <fullName evidence="6">Macro domain-containing protein</fullName>
    </recommendedName>
</protein>
<evidence type="ECO:0000313" key="8">
    <source>
        <dbReference type="Proteomes" id="UP000240325"/>
    </source>
</evidence>
<evidence type="ECO:0000256" key="2">
    <source>
        <dbReference type="ARBA" id="ARBA00022723"/>
    </source>
</evidence>
<dbReference type="EMBL" id="MF782455">
    <property type="protein sequence ID" value="ATZ81107.1"/>
    <property type="molecule type" value="Genomic_DNA"/>
</dbReference>
<dbReference type="Proteomes" id="UP000240325">
    <property type="component" value="Segment"/>
</dbReference>
<gene>
    <name evidence="7" type="ORF">BMW23_1063</name>
</gene>
<keyword evidence="4" id="KW-0862">Zinc</keyword>
<feature type="domain" description="Macro" evidence="6">
    <location>
        <begin position="67"/>
        <end position="242"/>
    </location>
</feature>
<reference evidence="7" key="1">
    <citation type="journal article" date="2017" name="Elife">
        <title>The kinetoplastid-infecting Bodo saltans virus (BsV), a window into the most abundant giant viruses in the sea.</title>
        <authorList>
            <person name="Deeg C.M."/>
            <person name="Chow C.-E.T."/>
            <person name="Suttle C.A."/>
        </authorList>
    </citation>
    <scope>NUCLEOTIDE SEQUENCE</scope>
    <source>
        <strain evidence="7">NG1</strain>
    </source>
</reference>
<evidence type="ECO:0000256" key="3">
    <source>
        <dbReference type="ARBA" id="ARBA00022801"/>
    </source>
</evidence>
<comment type="cofactor">
    <cofactor evidence="1">
        <name>Zn(2+)</name>
        <dbReference type="ChEBI" id="CHEBI:29105"/>
    </cofactor>
</comment>
<evidence type="ECO:0000259" key="6">
    <source>
        <dbReference type="PROSITE" id="PS51154"/>
    </source>
</evidence>
<name>A0A2H4UW38_9VIRU</name>
<keyword evidence="3" id="KW-0378">Hydrolase</keyword>
<dbReference type="Pfam" id="PF01661">
    <property type="entry name" value="Macro"/>
    <property type="match status" value="1"/>
</dbReference>
<accession>A0A2H4UW38</accession>
<evidence type="ECO:0000256" key="1">
    <source>
        <dbReference type="ARBA" id="ARBA00001947"/>
    </source>
</evidence>
<organism evidence="7">
    <name type="scientific">Bodo saltans virus</name>
    <dbReference type="NCBI Taxonomy" id="2024608"/>
    <lineage>
        <taxon>Viruses</taxon>
        <taxon>Varidnaviria</taxon>
        <taxon>Bamfordvirae</taxon>
        <taxon>Nucleocytoviricota</taxon>
        <taxon>Megaviricetes</taxon>
        <taxon>Imitervirales</taxon>
        <taxon>Mimiviridae</taxon>
        <taxon>Klosneuvirinae</taxon>
        <taxon>Theiavirus</taxon>
        <taxon>Theiavirus salishense</taxon>
    </lineage>
</organism>